<dbReference type="EMBL" id="QJJQ01000010">
    <property type="protein sequence ID" value="PXW85685.1"/>
    <property type="molecule type" value="Genomic_DNA"/>
</dbReference>
<evidence type="ECO:0000256" key="1">
    <source>
        <dbReference type="SAM" id="Phobius"/>
    </source>
</evidence>
<comment type="caution">
    <text evidence="2">The sequence shown here is derived from an EMBL/GenBank/DDBJ whole genome shotgun (WGS) entry which is preliminary data.</text>
</comment>
<dbReference type="OrthoDB" id="8480522at2"/>
<keyword evidence="3" id="KW-1185">Reference proteome</keyword>
<keyword evidence="1" id="KW-1133">Transmembrane helix</keyword>
<evidence type="ECO:0000313" key="2">
    <source>
        <dbReference type="EMBL" id="PXW85685.1"/>
    </source>
</evidence>
<feature type="transmembrane region" description="Helical" evidence="1">
    <location>
        <begin position="146"/>
        <end position="163"/>
    </location>
</feature>
<keyword evidence="1" id="KW-0472">Membrane</keyword>
<proteinExistence type="predicted"/>
<sequence length="235" mass="26725">MKIRGIFIHDVKFQFRQGFYFAYAILTIMLILVSLIFTESAKQIAVVILLITEITSFSSTFIAANLLLEKEQGVYDALFITPINVSIYLLIKIFSMSIPAVVSGALFLLFSLGTGSLTVWTLCGIYLTAILFILLGLAVSTRCKSMNGFILVSIPFGLLFAGFPLLEFLHIYAVPFSHFLPTHSTILLLRNAFEEVQWKSNILALLHLIIWIIIFWFWAKFWFTKYIVWKGGKMT</sequence>
<feature type="transmembrane region" description="Helical" evidence="1">
    <location>
        <begin position="20"/>
        <end position="38"/>
    </location>
</feature>
<feature type="transmembrane region" description="Helical" evidence="1">
    <location>
        <begin position="44"/>
        <end position="68"/>
    </location>
</feature>
<evidence type="ECO:0000313" key="3">
    <source>
        <dbReference type="Proteomes" id="UP000247978"/>
    </source>
</evidence>
<feature type="transmembrane region" description="Helical" evidence="1">
    <location>
        <begin position="201"/>
        <end position="219"/>
    </location>
</feature>
<name>A0A2V3W094_9BACI</name>
<feature type="transmembrane region" description="Helical" evidence="1">
    <location>
        <begin position="89"/>
        <end position="111"/>
    </location>
</feature>
<organism evidence="2 3">
    <name type="scientific">Pseudogracilibacillus auburnensis</name>
    <dbReference type="NCBI Taxonomy" id="1494959"/>
    <lineage>
        <taxon>Bacteria</taxon>
        <taxon>Bacillati</taxon>
        <taxon>Bacillota</taxon>
        <taxon>Bacilli</taxon>
        <taxon>Bacillales</taxon>
        <taxon>Bacillaceae</taxon>
        <taxon>Pseudogracilibacillus</taxon>
    </lineage>
</organism>
<accession>A0A2V3W094</accession>
<dbReference type="Proteomes" id="UP000247978">
    <property type="component" value="Unassembled WGS sequence"/>
</dbReference>
<keyword evidence="1" id="KW-0812">Transmembrane</keyword>
<dbReference type="Pfam" id="PF24686">
    <property type="entry name" value="FLQE3_permease"/>
    <property type="match status" value="1"/>
</dbReference>
<dbReference type="AlphaFoldDB" id="A0A2V3W094"/>
<dbReference type="InterPro" id="IPR056926">
    <property type="entry name" value="FLQE3_permease"/>
</dbReference>
<protein>
    <submittedName>
        <fullName evidence="2">Fluoroquinolone transport system permease protein</fullName>
    </submittedName>
</protein>
<dbReference type="RefSeq" id="WP_110396139.1">
    <property type="nucleotide sequence ID" value="NZ_JADIJL010000018.1"/>
</dbReference>
<feature type="transmembrane region" description="Helical" evidence="1">
    <location>
        <begin position="117"/>
        <end position="139"/>
    </location>
</feature>
<reference evidence="2 3" key="1">
    <citation type="submission" date="2018-05" db="EMBL/GenBank/DDBJ databases">
        <title>Genomic Encyclopedia of Type Strains, Phase IV (KMG-IV): sequencing the most valuable type-strain genomes for metagenomic binning, comparative biology and taxonomic classification.</title>
        <authorList>
            <person name="Goeker M."/>
        </authorList>
    </citation>
    <scope>NUCLEOTIDE SEQUENCE [LARGE SCALE GENOMIC DNA]</scope>
    <source>
        <strain evidence="2 3">DSM 28556</strain>
    </source>
</reference>
<gene>
    <name evidence="2" type="ORF">DFR56_110191</name>
</gene>